<accession>A0ACC1HZU2</accession>
<dbReference type="EMBL" id="JANBPG010003515">
    <property type="protein sequence ID" value="KAJ1880579.1"/>
    <property type="molecule type" value="Genomic_DNA"/>
</dbReference>
<dbReference type="Proteomes" id="UP001150581">
    <property type="component" value="Unassembled WGS sequence"/>
</dbReference>
<evidence type="ECO:0000313" key="2">
    <source>
        <dbReference type="Proteomes" id="UP001150581"/>
    </source>
</evidence>
<name>A0ACC1HZU2_9FUNG</name>
<evidence type="ECO:0000313" key="1">
    <source>
        <dbReference type="EMBL" id="KAJ1880579.1"/>
    </source>
</evidence>
<feature type="non-terminal residue" evidence="1">
    <location>
        <position position="148"/>
    </location>
</feature>
<sequence length="148" mass="15960">MTTSLPSPAEHQHQHQHSPPEPSAAAAPLAHKPAQTQSQSQPHPHPQPQAPTQTNTAPGTYVRVPGQPQNWSVDDVCRWAQSQALVAPVVDTLREHAVDGHVLINYVTNTVLAEELGIAAFGTRVHILEAIETLRWNTGMCAKAARAS</sequence>
<reference evidence="1" key="1">
    <citation type="submission" date="2022-07" db="EMBL/GenBank/DDBJ databases">
        <title>Phylogenomic reconstructions and comparative analyses of Kickxellomycotina fungi.</title>
        <authorList>
            <person name="Reynolds N.K."/>
            <person name="Stajich J.E."/>
            <person name="Barry K."/>
            <person name="Grigoriev I.V."/>
            <person name="Crous P."/>
            <person name="Smith M.E."/>
        </authorList>
    </citation>
    <scope>NUCLEOTIDE SEQUENCE</scope>
    <source>
        <strain evidence="1">Benny 63K</strain>
    </source>
</reference>
<gene>
    <name evidence="1" type="ORF">LPJ66_011469</name>
</gene>
<comment type="caution">
    <text evidence="1">The sequence shown here is derived from an EMBL/GenBank/DDBJ whole genome shotgun (WGS) entry which is preliminary data.</text>
</comment>
<protein>
    <submittedName>
        <fullName evidence="1">Uncharacterized protein</fullName>
    </submittedName>
</protein>
<proteinExistence type="predicted"/>
<keyword evidence="2" id="KW-1185">Reference proteome</keyword>
<organism evidence="1 2">
    <name type="scientific">Kickxella alabastrina</name>
    <dbReference type="NCBI Taxonomy" id="61397"/>
    <lineage>
        <taxon>Eukaryota</taxon>
        <taxon>Fungi</taxon>
        <taxon>Fungi incertae sedis</taxon>
        <taxon>Zoopagomycota</taxon>
        <taxon>Kickxellomycotina</taxon>
        <taxon>Kickxellomycetes</taxon>
        <taxon>Kickxellales</taxon>
        <taxon>Kickxellaceae</taxon>
        <taxon>Kickxella</taxon>
    </lineage>
</organism>